<feature type="repeat" description="ANK" evidence="3">
    <location>
        <begin position="101"/>
        <end position="134"/>
    </location>
</feature>
<evidence type="ECO:0000256" key="3">
    <source>
        <dbReference type="PROSITE-ProRule" id="PRU00023"/>
    </source>
</evidence>
<sequence>MNLKSILKAIYREDTAKLAAGLSPGNVNLRDDDGRTPLMHAVLAEHPRPETMKLLVARGADVNAADHSGWTALHFAGQDQKAEAVRTLLEAGAAADPRDEDGTTPLWRTLMSGASAEVLRLLLEAGADPSAEDKWGSSSPLSLAEEMGDERTISLLRKFSGKSFGEGGRQDE</sequence>
<dbReference type="PANTHER" id="PTHR24124:SF14">
    <property type="entry name" value="CHROMOSOME UNDETERMINED SCAFFOLD_25, WHOLE GENOME SHOTGUN SEQUENCE"/>
    <property type="match status" value="1"/>
</dbReference>
<organism evidence="4 5">
    <name type="scientific">Methylocaldum marinum</name>
    <dbReference type="NCBI Taxonomy" id="1432792"/>
    <lineage>
        <taxon>Bacteria</taxon>
        <taxon>Pseudomonadati</taxon>
        <taxon>Pseudomonadota</taxon>
        <taxon>Gammaproteobacteria</taxon>
        <taxon>Methylococcales</taxon>
        <taxon>Methylococcaceae</taxon>
        <taxon>Methylocaldum</taxon>
    </lineage>
</organism>
<dbReference type="Pfam" id="PF12796">
    <property type="entry name" value="Ank_2"/>
    <property type="match status" value="1"/>
</dbReference>
<dbReference type="Proteomes" id="UP000266313">
    <property type="component" value="Chromosome"/>
</dbReference>
<dbReference type="SMART" id="SM00248">
    <property type="entry name" value="ANK"/>
    <property type="match status" value="3"/>
</dbReference>
<dbReference type="PRINTS" id="PR01415">
    <property type="entry name" value="ANKYRIN"/>
</dbReference>
<dbReference type="InterPro" id="IPR036770">
    <property type="entry name" value="Ankyrin_rpt-contain_sf"/>
</dbReference>
<evidence type="ECO:0000313" key="4">
    <source>
        <dbReference type="EMBL" id="BBA36212.1"/>
    </source>
</evidence>
<dbReference type="PANTHER" id="PTHR24124">
    <property type="entry name" value="ANKYRIN REPEAT FAMILY A"/>
    <property type="match status" value="1"/>
</dbReference>
<evidence type="ECO:0000256" key="1">
    <source>
        <dbReference type="ARBA" id="ARBA00022737"/>
    </source>
</evidence>
<dbReference type="KEGG" id="mmai:sS8_4282"/>
<dbReference type="SUPFAM" id="SSF48403">
    <property type="entry name" value="Ankyrin repeat"/>
    <property type="match status" value="1"/>
</dbReference>
<proteinExistence type="predicted"/>
<feature type="repeat" description="ANK" evidence="3">
    <location>
        <begin position="68"/>
        <end position="100"/>
    </location>
</feature>
<dbReference type="Gene3D" id="1.25.40.20">
    <property type="entry name" value="Ankyrin repeat-containing domain"/>
    <property type="match status" value="1"/>
</dbReference>
<keyword evidence="1" id="KW-0677">Repeat</keyword>
<feature type="repeat" description="ANK" evidence="3">
    <location>
        <begin position="33"/>
        <end position="67"/>
    </location>
</feature>
<evidence type="ECO:0000313" key="5">
    <source>
        <dbReference type="Proteomes" id="UP000266313"/>
    </source>
</evidence>
<dbReference type="PROSITE" id="PS50088">
    <property type="entry name" value="ANK_REPEAT"/>
    <property type="match status" value="3"/>
</dbReference>
<name>A0A250KX87_9GAMM</name>
<dbReference type="PROSITE" id="PS50297">
    <property type="entry name" value="ANK_REP_REGION"/>
    <property type="match status" value="3"/>
</dbReference>
<protein>
    <submittedName>
        <fullName evidence="4">Pfs, NACHT and Ankyrin domain protein</fullName>
    </submittedName>
</protein>
<evidence type="ECO:0000256" key="2">
    <source>
        <dbReference type="ARBA" id="ARBA00023043"/>
    </source>
</evidence>
<keyword evidence="5" id="KW-1185">Reference proteome</keyword>
<dbReference type="OrthoDB" id="7837736at2"/>
<gene>
    <name evidence="4" type="ORF">sS8_4282</name>
</gene>
<reference evidence="4 5" key="1">
    <citation type="submission" date="2016-12" db="EMBL/GenBank/DDBJ databases">
        <title>Genome sequencing of Methylocaldum marinum.</title>
        <authorList>
            <person name="Takeuchi M."/>
            <person name="Kamagata Y."/>
            <person name="Hiraoka S."/>
            <person name="Oshima K."/>
            <person name="Hattori M."/>
            <person name="Iwasaki W."/>
        </authorList>
    </citation>
    <scope>NUCLEOTIDE SEQUENCE [LARGE SCALE GENOMIC DNA]</scope>
    <source>
        <strain evidence="4 5">S8</strain>
    </source>
</reference>
<dbReference type="EMBL" id="AP017928">
    <property type="protein sequence ID" value="BBA36212.1"/>
    <property type="molecule type" value="Genomic_DNA"/>
</dbReference>
<accession>A0A250KX87</accession>
<keyword evidence="2 3" id="KW-0040">ANK repeat</keyword>
<dbReference type="GO" id="GO:0010468">
    <property type="term" value="P:regulation of gene expression"/>
    <property type="evidence" value="ECO:0007669"/>
    <property type="project" value="TreeGrafter"/>
</dbReference>
<dbReference type="InterPro" id="IPR002110">
    <property type="entry name" value="Ankyrin_rpt"/>
</dbReference>
<dbReference type="AlphaFoldDB" id="A0A250KX87"/>
<dbReference type="RefSeq" id="WP_119631430.1">
    <property type="nucleotide sequence ID" value="NZ_AP017928.1"/>
</dbReference>